<dbReference type="Pfam" id="PF12078">
    <property type="entry name" value="DUF3557"/>
    <property type="match status" value="1"/>
</dbReference>
<keyword evidence="2" id="KW-1185">Reference proteome</keyword>
<sequence length="369" mass="43106">MAFRFKFAQRFPKIRLTEKAVPLRIGSLSLEECKTTVNSQSYRLGVYRHYHTEDMPNRIRCSNECGGVSRDLDQYGFEVPSAFSPILNGDVSFRTQFPDDHRRDTEELEQSFQLNLKAYEEALEKTNQLESEGKTVEDFLAGPMNEDDERFRRILKIPKEQLQRGVNGWRSALLPFHYRRNNLSPPYTCFIQLTITQGNATTIQRYEYNQKLYEAAKKLNKSLFANRQVIIVNQFENRCFDILRIPIGFKIFANYVYGYNEQIVPTSSIVDSSRTFVKLRIVINHEFIPIFQHSFVKNANCLSISTDKGRIDELVRALETMENRQIHIGFSRYDNLSANEYFRMMQGWRSTERNIGSMITFGLKTKKVG</sequence>
<dbReference type="PANTHER" id="PTHR31379">
    <property type="entry name" value="F-BOX C PROTEIN-RELATED-RELATED"/>
    <property type="match status" value="1"/>
</dbReference>
<organism evidence="1 2">
    <name type="scientific">Caenorhabditis nigoni</name>
    <dbReference type="NCBI Taxonomy" id="1611254"/>
    <lineage>
        <taxon>Eukaryota</taxon>
        <taxon>Metazoa</taxon>
        <taxon>Ecdysozoa</taxon>
        <taxon>Nematoda</taxon>
        <taxon>Chromadorea</taxon>
        <taxon>Rhabditida</taxon>
        <taxon>Rhabditina</taxon>
        <taxon>Rhabditomorpha</taxon>
        <taxon>Rhabditoidea</taxon>
        <taxon>Rhabditidae</taxon>
        <taxon>Peloderinae</taxon>
        <taxon>Caenorhabditis</taxon>
    </lineage>
</organism>
<dbReference type="PANTHER" id="PTHR31379:SF1">
    <property type="entry name" value="F-BOX C PROTEIN-RELATED"/>
    <property type="match status" value="1"/>
</dbReference>
<accession>A0A2G5V8G6</accession>
<reference evidence="2" key="1">
    <citation type="submission" date="2017-10" db="EMBL/GenBank/DDBJ databases">
        <title>Rapid genome shrinkage in a self-fertile nematode reveals novel sperm competition proteins.</title>
        <authorList>
            <person name="Yin D."/>
            <person name="Schwarz E.M."/>
            <person name="Thomas C.G."/>
            <person name="Felde R.L."/>
            <person name="Korf I.F."/>
            <person name="Cutter A.D."/>
            <person name="Schartner C.M."/>
            <person name="Ralston E.J."/>
            <person name="Meyer B.J."/>
            <person name="Haag E.S."/>
        </authorList>
    </citation>
    <scope>NUCLEOTIDE SEQUENCE [LARGE SCALE GENOMIC DNA]</scope>
    <source>
        <strain evidence="2">JU1422</strain>
    </source>
</reference>
<evidence type="ECO:0000313" key="2">
    <source>
        <dbReference type="Proteomes" id="UP000230233"/>
    </source>
</evidence>
<dbReference type="EMBL" id="PDUG01000002">
    <property type="protein sequence ID" value="PIC47816.1"/>
    <property type="molecule type" value="Genomic_DNA"/>
</dbReference>
<dbReference type="Proteomes" id="UP000230233">
    <property type="component" value="Chromosome II"/>
</dbReference>
<name>A0A2G5V8G6_9PELO</name>
<evidence type="ECO:0000313" key="1">
    <source>
        <dbReference type="EMBL" id="PIC47816.1"/>
    </source>
</evidence>
<comment type="caution">
    <text evidence="1">The sequence shown here is derived from an EMBL/GenBank/DDBJ whole genome shotgun (WGS) entry which is preliminary data.</text>
</comment>
<protein>
    <submittedName>
        <fullName evidence="1">Uncharacterized protein</fullName>
    </submittedName>
</protein>
<dbReference type="InterPro" id="IPR021942">
    <property type="entry name" value="DUF3557"/>
</dbReference>
<proteinExistence type="predicted"/>
<gene>
    <name evidence="1" type="primary">Cnig_chr_II.g7029</name>
    <name evidence="1" type="ORF">B9Z55_007029</name>
</gene>
<dbReference type="AlphaFoldDB" id="A0A2G5V8G6"/>